<dbReference type="PANTHER" id="PTHR30203">
    <property type="entry name" value="OUTER MEMBRANE CATION EFFLUX PROTEIN"/>
    <property type="match status" value="1"/>
</dbReference>
<dbReference type="AlphaFoldDB" id="A0A934R292"/>
<dbReference type="RefSeq" id="WP_200350468.1">
    <property type="nucleotide sequence ID" value="NZ_BAABHZ010000008.1"/>
</dbReference>
<dbReference type="SUPFAM" id="SSF56954">
    <property type="entry name" value="Outer membrane efflux proteins (OEP)"/>
    <property type="match status" value="1"/>
</dbReference>
<dbReference type="PANTHER" id="PTHR30203:SF33">
    <property type="entry name" value="BLR4455 PROTEIN"/>
    <property type="match status" value="1"/>
</dbReference>
<dbReference type="Pfam" id="PF02321">
    <property type="entry name" value="OEP"/>
    <property type="match status" value="2"/>
</dbReference>
<dbReference type="EMBL" id="JAENIK010000009">
    <property type="protein sequence ID" value="MBK1815504.1"/>
    <property type="molecule type" value="Genomic_DNA"/>
</dbReference>
<proteinExistence type="inferred from homology"/>
<dbReference type="Gene3D" id="2.20.200.10">
    <property type="entry name" value="Outer membrane efflux proteins (OEP)"/>
    <property type="match status" value="1"/>
</dbReference>
<dbReference type="GO" id="GO:0005886">
    <property type="term" value="C:plasma membrane"/>
    <property type="evidence" value="ECO:0007669"/>
    <property type="project" value="UniProtKB-SubCell"/>
</dbReference>
<reference evidence="3" key="1">
    <citation type="submission" date="2021-01" db="EMBL/GenBank/DDBJ databases">
        <title>Modified the classification status of verrucomicrobia.</title>
        <authorList>
            <person name="Feng X."/>
        </authorList>
    </citation>
    <scope>NUCLEOTIDE SEQUENCE</scope>
    <source>
        <strain evidence="3">JCM 18052</strain>
    </source>
</reference>
<dbReference type="GO" id="GO:0015562">
    <property type="term" value="F:efflux transmembrane transporter activity"/>
    <property type="evidence" value="ECO:0007669"/>
    <property type="project" value="InterPro"/>
</dbReference>
<evidence type="ECO:0000313" key="4">
    <source>
        <dbReference type="Proteomes" id="UP000600139"/>
    </source>
</evidence>
<accession>A0A934R292</accession>
<evidence type="ECO:0000256" key="2">
    <source>
        <dbReference type="RuleBase" id="RU362097"/>
    </source>
</evidence>
<gene>
    <name evidence="3" type="ORF">JIN84_07755</name>
</gene>
<comment type="subcellular location">
    <subcellularLocation>
        <location evidence="2">Cell membrane</location>
        <topology evidence="2">Lipid-anchor</topology>
    </subcellularLocation>
</comment>
<organism evidence="3 4">
    <name type="scientific">Luteolibacter yonseiensis</name>
    <dbReference type="NCBI Taxonomy" id="1144680"/>
    <lineage>
        <taxon>Bacteria</taxon>
        <taxon>Pseudomonadati</taxon>
        <taxon>Verrucomicrobiota</taxon>
        <taxon>Verrucomicrobiia</taxon>
        <taxon>Verrucomicrobiales</taxon>
        <taxon>Verrucomicrobiaceae</taxon>
        <taxon>Luteolibacter</taxon>
    </lineage>
</organism>
<dbReference type="Gene3D" id="1.20.1600.10">
    <property type="entry name" value="Outer membrane efflux proteins (OEP)"/>
    <property type="match status" value="1"/>
</dbReference>
<dbReference type="InterPro" id="IPR003423">
    <property type="entry name" value="OMP_efflux"/>
</dbReference>
<dbReference type="PROSITE" id="PS51257">
    <property type="entry name" value="PROKAR_LIPOPROTEIN"/>
    <property type="match status" value="1"/>
</dbReference>
<keyword evidence="2" id="KW-0449">Lipoprotein</keyword>
<keyword evidence="2" id="KW-0812">Transmembrane</keyword>
<keyword evidence="2" id="KW-0472">Membrane</keyword>
<keyword evidence="2" id="KW-1134">Transmembrane beta strand</keyword>
<evidence type="ECO:0000313" key="3">
    <source>
        <dbReference type="EMBL" id="MBK1815504.1"/>
    </source>
</evidence>
<name>A0A934R292_9BACT</name>
<evidence type="ECO:0000256" key="1">
    <source>
        <dbReference type="ARBA" id="ARBA00007613"/>
    </source>
</evidence>
<dbReference type="InterPro" id="IPR010131">
    <property type="entry name" value="MdtP/NodT-like"/>
</dbReference>
<comment type="similarity">
    <text evidence="1 2">Belongs to the outer membrane factor (OMF) (TC 1.B.17) family.</text>
</comment>
<sequence>MKSFSLLTFLLLAACKPLGPDHQTPVINLPVSFSNGGVDWTKRSPDSLPKPRSWWKLYNDGTLDGLVEQALANNQELTGAAARVKQARALSRAARGRYFPSIDIGASASRSKSRDNGVENNVSVPGDLSYELDVWGKVRRQVESANALADASQENFSALRLTVVGEVAQTYWALRAVDADRDLLARTIELRRKGFDIMSQQEGAGSISALDLSRARGEVATAEAEKYRLDQDRIELQNAIAVLTGRAAGGLSLPAKTELPGPPSVPVSLPSEVLLQRPDIRAAERRVAAANADIGASIAAYYPSFQINGSGGFSAGSGGQLFKSSALVWAIGPNVSVPIVDQKFLRDRRDAAIAAHEAAGAEYRQIVLDAVREVENALQASSVIVRRQSAQNEATAAARETADLSTQRYDAGLVGYLDVVDAERTRLEAERLGNAVRAERLALSVQLAKAVGGEW</sequence>
<protein>
    <submittedName>
        <fullName evidence="3">Efflux transporter outer membrane subunit</fullName>
    </submittedName>
</protein>
<keyword evidence="4" id="KW-1185">Reference proteome</keyword>
<comment type="caution">
    <text evidence="3">The sequence shown here is derived from an EMBL/GenBank/DDBJ whole genome shotgun (WGS) entry which is preliminary data.</text>
</comment>
<dbReference type="Proteomes" id="UP000600139">
    <property type="component" value="Unassembled WGS sequence"/>
</dbReference>
<dbReference type="NCBIfam" id="TIGR01845">
    <property type="entry name" value="outer_NodT"/>
    <property type="match status" value="1"/>
</dbReference>
<keyword evidence="2" id="KW-0564">Palmitate</keyword>